<feature type="domain" description="Glycosyl transferase family 1" evidence="1">
    <location>
        <begin position="188"/>
        <end position="341"/>
    </location>
</feature>
<evidence type="ECO:0000259" key="1">
    <source>
        <dbReference type="Pfam" id="PF00534"/>
    </source>
</evidence>
<dbReference type="PANTHER" id="PTHR12526">
    <property type="entry name" value="GLYCOSYLTRANSFERASE"/>
    <property type="match status" value="1"/>
</dbReference>
<dbReference type="SUPFAM" id="SSF53756">
    <property type="entry name" value="UDP-Glycosyltransferase/glycogen phosphorylase"/>
    <property type="match status" value="1"/>
</dbReference>
<dbReference type="Pfam" id="PF00534">
    <property type="entry name" value="Glycos_transf_1"/>
    <property type="match status" value="1"/>
</dbReference>
<accession>A0ABY3MD39</accession>
<dbReference type="Gene3D" id="3.40.50.2000">
    <property type="entry name" value="Glycogen Phosphorylase B"/>
    <property type="match status" value="2"/>
</dbReference>
<gene>
    <name evidence="2" type="ORF">ES677_03840</name>
</gene>
<keyword evidence="3" id="KW-1185">Reference proteome</keyword>
<reference evidence="2 3" key="1">
    <citation type="submission" date="2019-08" db="EMBL/GenBank/DDBJ databases">
        <title>Genomes of Antarctic Bizionia species.</title>
        <authorList>
            <person name="Bowman J.P."/>
        </authorList>
    </citation>
    <scope>NUCLEOTIDE SEQUENCE [LARGE SCALE GENOMIC DNA]</scope>
    <source>
        <strain evidence="2 3">IC164</strain>
    </source>
</reference>
<sequence>MNCSNKKKICIIVSSLGKGGAQKASANLSKMLFNLGYNVHIVSVLNHIDYSYQGTLLNLGALKNKDNSLIGRFKRLMLFKDYLRDQKFDVIIDGRSRPSGLKELIISNFIYNKSKVIYIVGSYNLTTYFPKSKVISKILYGKAFKIVAVSKEIKEKIEDAFHFKNVGQIYNALPERDSSSPTSIPASYILAYGRLVDGVKNYTLLINAYKVSSLASKNVKLLILGSGQDEKYLKDLVLQLNLKEYITFIPFVTDTLYYVENAKMVCLTSRYEGFPMVLLESLAAGTPVVSVNCKSGPKEIVSDEYNGLLVENNNVTAFAAALNRMVEDEALYRLCKANTKKSVEKFSIENISKQWNALIESV</sequence>
<protein>
    <submittedName>
        <fullName evidence="2">Glycosyltransferase family 4 protein</fullName>
    </submittedName>
</protein>
<dbReference type="PANTHER" id="PTHR12526:SF627">
    <property type="entry name" value="D-RHAMNOSYLTRANSFERASE WBPZ"/>
    <property type="match status" value="1"/>
</dbReference>
<dbReference type="EMBL" id="VSKN01000003">
    <property type="protein sequence ID" value="TYC16310.1"/>
    <property type="molecule type" value="Genomic_DNA"/>
</dbReference>
<name>A0ABY3MD39_9FLAO</name>
<comment type="caution">
    <text evidence="2">The sequence shown here is derived from an EMBL/GenBank/DDBJ whole genome shotgun (WGS) entry which is preliminary data.</text>
</comment>
<organism evidence="2 3">
    <name type="scientific">Bizionia gelidisalsuginis</name>
    <dbReference type="NCBI Taxonomy" id="291188"/>
    <lineage>
        <taxon>Bacteria</taxon>
        <taxon>Pseudomonadati</taxon>
        <taxon>Bacteroidota</taxon>
        <taxon>Flavobacteriia</taxon>
        <taxon>Flavobacteriales</taxon>
        <taxon>Flavobacteriaceae</taxon>
        <taxon>Bizionia</taxon>
    </lineage>
</organism>
<dbReference type="InterPro" id="IPR001296">
    <property type="entry name" value="Glyco_trans_1"/>
</dbReference>
<evidence type="ECO:0000313" key="2">
    <source>
        <dbReference type="EMBL" id="TYC16310.1"/>
    </source>
</evidence>
<evidence type="ECO:0000313" key="3">
    <source>
        <dbReference type="Proteomes" id="UP000323621"/>
    </source>
</evidence>
<dbReference type="Proteomes" id="UP000323621">
    <property type="component" value="Unassembled WGS sequence"/>
</dbReference>
<proteinExistence type="predicted"/>
<dbReference type="RefSeq" id="WP_148380483.1">
    <property type="nucleotide sequence ID" value="NZ_VSKN01000003.1"/>
</dbReference>